<feature type="compositionally biased region" description="Basic and acidic residues" evidence="2">
    <location>
        <begin position="522"/>
        <end position="531"/>
    </location>
</feature>
<organism evidence="4 5">
    <name type="scientific">Echinococcus multilocularis</name>
    <name type="common">Fox tapeworm</name>
    <dbReference type="NCBI Taxonomy" id="6211"/>
    <lineage>
        <taxon>Eukaryota</taxon>
        <taxon>Metazoa</taxon>
        <taxon>Spiralia</taxon>
        <taxon>Lophotrochozoa</taxon>
        <taxon>Platyhelminthes</taxon>
        <taxon>Cestoda</taxon>
        <taxon>Eucestoda</taxon>
        <taxon>Cyclophyllidea</taxon>
        <taxon>Taeniidae</taxon>
        <taxon>Echinococcus</taxon>
    </lineage>
</organism>
<dbReference type="Proteomes" id="UP000017246">
    <property type="component" value="Unassembled WGS sequence"/>
</dbReference>
<feature type="domain" description="DUF5743" evidence="3">
    <location>
        <begin position="43"/>
        <end position="320"/>
    </location>
</feature>
<feature type="compositionally biased region" description="Basic and acidic residues" evidence="2">
    <location>
        <begin position="402"/>
        <end position="423"/>
    </location>
</feature>
<keyword evidence="1" id="KW-0175">Coiled coil</keyword>
<dbReference type="Pfam" id="PF19014">
    <property type="entry name" value="DUF5743"/>
    <property type="match status" value="1"/>
</dbReference>
<feature type="compositionally biased region" description="Basic residues" evidence="2">
    <location>
        <begin position="606"/>
        <end position="616"/>
    </location>
</feature>
<dbReference type="AlphaFoldDB" id="A0A068YJ57"/>
<name>A0A068YJ57_ECHMU</name>
<dbReference type="InterPro" id="IPR044041">
    <property type="entry name" value="DUF5743"/>
</dbReference>
<feature type="region of interest" description="Disordered" evidence="2">
    <location>
        <begin position="560"/>
        <end position="650"/>
    </location>
</feature>
<dbReference type="EMBL" id="LN902842">
    <property type="protein sequence ID" value="CDS42223.1"/>
    <property type="molecule type" value="Genomic_DNA"/>
</dbReference>
<feature type="region of interest" description="Disordered" evidence="2">
    <location>
        <begin position="508"/>
        <end position="533"/>
    </location>
</feature>
<accession>A0A068YJ57</accession>
<evidence type="ECO:0000259" key="3">
    <source>
        <dbReference type="Pfam" id="PF19014"/>
    </source>
</evidence>
<feature type="coiled-coil region" evidence="1">
    <location>
        <begin position="276"/>
        <end position="303"/>
    </location>
</feature>
<evidence type="ECO:0000313" key="5">
    <source>
        <dbReference type="Proteomes" id="UP000017246"/>
    </source>
</evidence>
<gene>
    <name evidence="4" type="ORF">EmuJ_000993100</name>
</gene>
<dbReference type="OMA" id="KMELYEA"/>
<dbReference type="OrthoDB" id="6250330at2759"/>
<feature type="compositionally biased region" description="Polar residues" evidence="2">
    <location>
        <begin position="619"/>
        <end position="635"/>
    </location>
</feature>
<evidence type="ECO:0000313" key="4">
    <source>
        <dbReference type="EMBL" id="CDS42223.1"/>
    </source>
</evidence>
<evidence type="ECO:0000256" key="2">
    <source>
        <dbReference type="SAM" id="MobiDB-lite"/>
    </source>
</evidence>
<protein>
    <recommendedName>
        <fullName evidence="3">DUF5743 domain-containing protein</fullName>
    </recommendedName>
</protein>
<evidence type="ECO:0000256" key="1">
    <source>
        <dbReference type="SAM" id="Coils"/>
    </source>
</evidence>
<keyword evidence="5" id="KW-1185">Reference proteome</keyword>
<reference evidence="4" key="1">
    <citation type="journal article" date="2013" name="Nature">
        <title>The genomes of four tapeworm species reveal adaptations to parasitism.</title>
        <authorList>
            <person name="Tsai I.J."/>
            <person name="Zarowiecki M."/>
            <person name="Holroyd N."/>
            <person name="Garciarrubio A."/>
            <person name="Sanchez-Flores A."/>
            <person name="Brooks K.L."/>
            <person name="Tracey A."/>
            <person name="Bobes R.J."/>
            <person name="Fragoso G."/>
            <person name="Sciutto E."/>
            <person name="Aslett M."/>
            <person name="Beasley H."/>
            <person name="Bennett H.M."/>
            <person name="Cai J."/>
            <person name="Camicia F."/>
            <person name="Clark R."/>
            <person name="Cucher M."/>
            <person name="De Silva N."/>
            <person name="Day T.A."/>
            <person name="Deplazes P."/>
            <person name="Estrada K."/>
            <person name="Fernandez C."/>
            <person name="Holland P.W."/>
            <person name="Hou J."/>
            <person name="Hu S."/>
            <person name="Huckvale T."/>
            <person name="Hung S.S."/>
            <person name="Kamenetzky L."/>
            <person name="Keane J.A."/>
            <person name="Kiss F."/>
            <person name="Koziol U."/>
            <person name="Lambert O."/>
            <person name="Liu K."/>
            <person name="Luo X."/>
            <person name="Luo Y."/>
            <person name="Macchiaroli N."/>
            <person name="Nichol S."/>
            <person name="Paps J."/>
            <person name="Parkinson J."/>
            <person name="Pouchkina-Stantcheva N."/>
            <person name="Riddiford N."/>
            <person name="Rosenzvit M."/>
            <person name="Salinas G."/>
            <person name="Wasmuth J.D."/>
            <person name="Zamanian M."/>
            <person name="Zheng Y."/>
            <person name="Cai X."/>
            <person name="Soberon X."/>
            <person name="Olson P.D."/>
            <person name="Laclette J.P."/>
            <person name="Brehm K."/>
            <person name="Berriman M."/>
            <person name="Garciarrubio A."/>
            <person name="Bobes R.J."/>
            <person name="Fragoso G."/>
            <person name="Sanchez-Flores A."/>
            <person name="Estrada K."/>
            <person name="Cevallos M.A."/>
            <person name="Morett E."/>
            <person name="Gonzalez V."/>
            <person name="Portillo T."/>
            <person name="Ochoa-Leyva A."/>
            <person name="Jose M.V."/>
            <person name="Sciutto E."/>
            <person name="Landa A."/>
            <person name="Jimenez L."/>
            <person name="Valdes V."/>
            <person name="Carrero J.C."/>
            <person name="Larralde C."/>
            <person name="Morales-Montor J."/>
            <person name="Limon-Lason J."/>
            <person name="Soberon X."/>
            <person name="Laclette J.P."/>
        </authorList>
    </citation>
    <scope>NUCLEOTIDE SEQUENCE [LARGE SCALE GENOMIC DNA]</scope>
</reference>
<sequence length="694" mass="79357">MDLPIITDKLPTYPPKIQGDLRLILQTKDIFIVCYRQLEEYRRLVDEQKSLITKNFVQEQLQASEDEIEELKMELYEAENRLEDRINHNAILAQQLVSLGFNGVENNLTARQLAMVRAPQTRKQMLVQRRASSDMCAGDGGRSKVHLIDNIALALDEIHKEVRNKVKPLLDYYRDLFYLQLHFSIVLGQVCNYCMPIVTENIGLLERVFFWSERPEFELLRKASDISDRLKEIYTRTQQIYHILSESVRFLQSKVDLQKSLETRFHERTDEQQKMKDKILRDIHAAKVNMDALEEENDKLVGSLVKINPNFVESQNFAEYAERGIKSGTLPRKSVNPTNIQTTNHVKPEAQMNTSTVDTTTTNNYRVASADKIESVSNLPKKHNKTKKSNETVKKHAKSLRKREVSRRARSIEHRIPRRRGESRQGLTSAKVRTLSSGEEGHSLSRLAQNRSPGGVYRPLCDTESEHTRPQSELFSPKDSGKGAVGRISLKTRLLDRTRGLLDLSRLRARDSEDSSSSRGLVKSEHPERGDSVLATFSSLTGRRRSDSSVVVAEGLKRREGLEGSEDRRRKKQRERRPKDPVSEFQQNSLKDEDMLELNGGSGERKSRRSKSRNRSRQNDLANYLTSSGSDNLSTKSKHSNRGAPIRPPLLRNNSECKIYSGSSLAYLGFLGSTKRGSSIKRPTNKEIIFYVRP</sequence>
<reference evidence="4" key="2">
    <citation type="submission" date="2015-11" db="EMBL/GenBank/DDBJ databases">
        <authorList>
            <person name="Zhang Y."/>
            <person name="Guo Z."/>
        </authorList>
    </citation>
    <scope>NUCLEOTIDE SEQUENCE</scope>
</reference>
<feature type="region of interest" description="Disordered" evidence="2">
    <location>
        <begin position="372"/>
        <end position="484"/>
    </location>
</feature>
<proteinExistence type="predicted"/>
<feature type="coiled-coil region" evidence="1">
    <location>
        <begin position="54"/>
        <end position="88"/>
    </location>
</feature>